<dbReference type="InterPro" id="IPR013783">
    <property type="entry name" value="Ig-like_fold"/>
</dbReference>
<dbReference type="STRING" id="1249933.SAMN04489797_2002"/>
<dbReference type="NCBIfam" id="NF038133">
    <property type="entry name" value="choice_anch_L"/>
    <property type="match status" value="1"/>
</dbReference>
<dbReference type="NCBIfam" id="TIGR04131">
    <property type="entry name" value="Bac_Flav_CTERM"/>
    <property type="match status" value="1"/>
</dbReference>
<dbReference type="InterPro" id="IPR022409">
    <property type="entry name" value="PKD/Chitinase_dom"/>
</dbReference>
<dbReference type="InterPro" id="IPR000601">
    <property type="entry name" value="PKD_dom"/>
</dbReference>
<dbReference type="PROSITE" id="PS50093">
    <property type="entry name" value="PKD"/>
    <property type="match status" value="1"/>
</dbReference>
<sequence>MKNTFYFIIFLISTTSFSQDLPMENGTFNRCAPDIFYDSGGEFTNYGDDENYTTTICPQDDDSFLIVNFTEFVTQLNQDILTIYDGDDITAEVIGTYSGPMSPGFVSASDSNTSGCLTFVFTSNSSGSISGWEAEILCATACQDIEASLTTTPEANASGVVSILPFESVDFSADAIFSVDGADATYEWDFGDNNTATGTEVSNVFGAAGTYTVTLTVTDTNPQGCSDTVTVTVFVLGPNVVVDQETFTPEELIEDVLIDSPCASVSNIVAVTGTNYSASEPNGIGYFVSNGVDFPFEDGLLLTSGDASEARGPNNNGTLSEGSDTWPGDDDLDTELGVDSHNATYIQFDFTPLADSISFEFLMASEEYDMGGFECIYSDAFAFLLTDSSGNVSNLAVLPGSDTPILVTNIHPDNGESCGGINERYFGAYTPSNGAPIAFDGRTSVFTAQADVVSGEDYTIKLVIADDRDNAYDSGVFIKAGSFNLGGSLGDDITIESGTAPCDGTGVLLDTRLELATHVWYKDGEVIPDEVSSTITVTEPGVYYADFQLESVCTGSSDPILVEFRTGAIANPAPNLVVCSATGTEEFNLSVNDDIIVGDQDPTIFSVSYFLTEQNAMDNIDPLPNPYTNVTSPQTIWARLADSTQTCFDITSFSISSMQEPVINPVSDLELCDDESNNGIETFNLDSQTFGILGVQPESDFMVTYHLSFDDADSGDNALPLSYTNTVNSQPIFVRVTSLGDSSCYNASETALFNLVVNTRALAMAPNALEVCDDISNDGFETFDLSTQEAAILGSQDPAVFEVSFHSNEDDAMNNVDNLPTTYTNNIAGEETIYVRVENPLYPNCYSITSFDIIVNALPSLVSPTALEVCDDGTPDGLTEMDLSLKNTEITGNNPSYSVSYYENLTDAESEVNPLPTLYTNTSNGQVIYARVEDTTTGCFATTTLELIVQQAPIAFTPQPLRYCDPDNDGLGVFTLTDLDNEITGGASGLEVTYHETEINADNGVDAIDTTVDYNNIVQDYQIIYARVESATIATDCATIVPVDLIVEPTPQLIEPSALEACDDISADGFATFDLTSKAPELLNGQDPLQYLVSYYETEANAIADNNAISNPMAYTNTDDFNQIIWIRVEDDTTVAGCYKITSLELIVNLLPVLVTPAPLERCDVDNPGDEQEGFILEEANEAILNGQTGITLTYYETLSDAENATNPITSPYVNTSNAQTIFVRAENDNTSCYNTVTVTLRVNPVPSPEPNPTAIEVCDDDNDGFAEFDLEQRTIEVINGEPNVAISYHETQTDAENGENAITGLYTNIVANSQIIYVRSENTITGCYSLTEQTLELIVLPSPEVPTSIDSYVLCDSDDNGITQFDLTTKDAEILNGQDPLEVELTYHVSELDAANGDNPIVNVGSFTNTVNPQTIYVRLFNPTTGCQDTGMFELEVNLPPVAVQPTQLSKCDDLGETPGDEFTIFDLTVKDTEITGGNASWSVAYYETNADAQSQTNAIPDPTQYTNTSVDGLNANPQTLYVVVTDEDTGCVDFTTLTIRVMPNPTPTPSDLLPNIELCDDFNTGDEVEVFDLTENEALILNGEAGVTASYYESLEDANAATNAIPDPTQYTNTELSEQEIYVRVTNDLTDCYALVDFTIIVHPLPEVIAVTDFIQCELFTDGFDSFDLTSKDGEVLNGQDPTQFVVSYHDNLADAEAGINGLVSPYTNISNPQQIFVTITNTVTGCSISTQSFNIEVQEAAQANPNMDPIVYETCDDNMETDGNPSNDSAQFDLTTRDIEVLDGQDAANYVVSYYETQEEADLKVNPLPTLYENIVNPQIIYARVDNDTPDGTGVDTSICYAVAALTLQVNPLPEFNLEDSYTLCLNTNGSEVLDPLVIDTGLSATDYSFEWSYEGTIIAGATGPSIMPSQGGSYSVLVTDMSTSTETNCTNMDITTVIESAPPSLSVELLTQAFADNHVLEAVATGIGVYEYSLDGGPWQDEGVFTNVSTGEHEITARDKNGCGLVTINKFIIDYPLYFTPNGDGNNETWNIEGVGSNAKIYIFDRYGKLLKQLSPDGQGWDGTFNNEAMPTSDYWFTVEYDEPSNGLRQEFKAHFTLKR</sequence>
<accession>A0A1H1TQZ2</accession>
<dbReference type="InterPro" id="IPR049804">
    <property type="entry name" value="Choice_anch_L"/>
</dbReference>
<dbReference type="InterPro" id="IPR035986">
    <property type="entry name" value="PKD_dom_sf"/>
</dbReference>
<evidence type="ECO:0000313" key="4">
    <source>
        <dbReference type="Proteomes" id="UP000198963"/>
    </source>
</evidence>
<dbReference type="InterPro" id="IPR026341">
    <property type="entry name" value="T9SS_type_B"/>
</dbReference>
<reference evidence="3 4" key="1">
    <citation type="submission" date="2016-10" db="EMBL/GenBank/DDBJ databases">
        <authorList>
            <person name="Varghese N."/>
            <person name="Submissions S."/>
        </authorList>
    </citation>
    <scope>NUCLEOTIDE SEQUENCE [LARGE SCALE GENOMIC DNA]</scope>
    <source>
        <strain evidence="3 4">RHA_55</strain>
    </source>
</reference>
<dbReference type="Gene3D" id="2.60.120.290">
    <property type="entry name" value="Spermadhesin, CUB domain"/>
    <property type="match status" value="1"/>
</dbReference>
<evidence type="ECO:0000313" key="3">
    <source>
        <dbReference type="EMBL" id="SDS61999.1"/>
    </source>
</evidence>
<evidence type="ECO:0000259" key="2">
    <source>
        <dbReference type="PROSITE" id="PS50093"/>
    </source>
</evidence>
<keyword evidence="4" id="KW-1185">Reference proteome</keyword>
<gene>
    <name evidence="3" type="ORF">SAMN04489797_2002</name>
</gene>
<dbReference type="SUPFAM" id="SSF49299">
    <property type="entry name" value="PKD domain"/>
    <property type="match status" value="1"/>
</dbReference>
<dbReference type="SUPFAM" id="SSF49854">
    <property type="entry name" value="Spermadhesin, CUB domain"/>
    <property type="match status" value="1"/>
</dbReference>
<name>A0A1H1TQZ2_9FLAO</name>
<dbReference type="CDD" id="cd00146">
    <property type="entry name" value="PKD"/>
    <property type="match status" value="1"/>
</dbReference>
<evidence type="ECO:0000256" key="1">
    <source>
        <dbReference type="SAM" id="MobiDB-lite"/>
    </source>
</evidence>
<dbReference type="Pfam" id="PF18911">
    <property type="entry name" value="PKD_4"/>
    <property type="match status" value="1"/>
</dbReference>
<dbReference type="Pfam" id="PF13585">
    <property type="entry name" value="CHU_C"/>
    <property type="match status" value="1"/>
</dbReference>
<dbReference type="EMBL" id="LT629774">
    <property type="protein sequence ID" value="SDS61999.1"/>
    <property type="molecule type" value="Genomic_DNA"/>
</dbReference>
<dbReference type="InterPro" id="IPR035914">
    <property type="entry name" value="Sperma_CUB_dom_sf"/>
</dbReference>
<feature type="region of interest" description="Disordered" evidence="1">
    <location>
        <begin position="305"/>
        <end position="334"/>
    </location>
</feature>
<organism evidence="3 4">
    <name type="scientific">Winogradskyella sediminis</name>
    <dbReference type="NCBI Taxonomy" id="1382466"/>
    <lineage>
        <taxon>Bacteria</taxon>
        <taxon>Pseudomonadati</taxon>
        <taxon>Bacteroidota</taxon>
        <taxon>Flavobacteriia</taxon>
        <taxon>Flavobacteriales</taxon>
        <taxon>Flavobacteriaceae</taxon>
        <taxon>Winogradskyella</taxon>
    </lineage>
</organism>
<feature type="domain" description="PKD" evidence="2">
    <location>
        <begin position="181"/>
        <end position="240"/>
    </location>
</feature>
<dbReference type="RefSeq" id="WP_244266658.1">
    <property type="nucleotide sequence ID" value="NZ_LT629774.1"/>
</dbReference>
<proteinExistence type="predicted"/>
<protein>
    <submittedName>
        <fullName evidence="3">Gliding motility-associated C-terminal domain-containing protein</fullName>
    </submittedName>
</protein>
<dbReference type="Gene3D" id="2.60.40.10">
    <property type="entry name" value="Immunoglobulins"/>
    <property type="match status" value="1"/>
</dbReference>
<feature type="compositionally biased region" description="Polar residues" evidence="1">
    <location>
        <begin position="313"/>
        <end position="323"/>
    </location>
</feature>
<dbReference type="SMART" id="SM00089">
    <property type="entry name" value="PKD"/>
    <property type="match status" value="1"/>
</dbReference>
<dbReference type="Proteomes" id="UP000198963">
    <property type="component" value="Chromosome I"/>
</dbReference>